<protein>
    <submittedName>
        <fullName evidence="1">Uncharacterized protein</fullName>
    </submittedName>
</protein>
<dbReference type="HOGENOM" id="CLU_3296678_0_0_5"/>
<sequence>MIAEQPDESPILRRLAFFISAQNAEIKSFTCGKSMSYYPH</sequence>
<evidence type="ECO:0000313" key="2">
    <source>
        <dbReference type="Proteomes" id="UP000007753"/>
    </source>
</evidence>
<dbReference type="AlphaFoldDB" id="D4Z5A3"/>
<accession>D4Z5A3</accession>
<evidence type="ECO:0000313" key="1">
    <source>
        <dbReference type="EMBL" id="BAI97785.1"/>
    </source>
</evidence>
<keyword evidence="2" id="KW-1185">Reference proteome</keyword>
<reference evidence="1 2" key="1">
    <citation type="journal article" date="2010" name="J. Bacteriol.">
        <title>Complete genome sequence of the representative gamma-hexachlorocyclohexane-degrading bacterium Sphingobium japonicum UT26.</title>
        <authorList>
            <person name="Nagata Y."/>
            <person name="Ohtsubo Y."/>
            <person name="Endo R."/>
            <person name="Ichikawa N."/>
            <person name="Ankai A."/>
            <person name="Oguchi A."/>
            <person name="Fukui S."/>
            <person name="Fujita N."/>
            <person name="Tsuda M."/>
        </authorList>
    </citation>
    <scope>NUCLEOTIDE SEQUENCE [LARGE SCALE GENOMIC DNA]</scope>
    <source>
        <strain evidence="2">DSM 16413 / CCM 7287 / MTCC 6362 / UT26 / NBRC 101211 / UT26S</strain>
    </source>
</reference>
<organism evidence="1 2">
    <name type="scientific">Sphingobium indicum (strain DSM 16413 / CCM 7287 / MTCC 6362 / UT26 / NBRC 101211 / UT26S)</name>
    <name type="common">Sphingobium japonicum</name>
    <dbReference type="NCBI Taxonomy" id="452662"/>
    <lineage>
        <taxon>Bacteria</taxon>
        <taxon>Pseudomonadati</taxon>
        <taxon>Pseudomonadota</taxon>
        <taxon>Alphaproteobacteria</taxon>
        <taxon>Sphingomonadales</taxon>
        <taxon>Sphingomonadaceae</taxon>
        <taxon>Sphingobium</taxon>
    </lineage>
</organism>
<dbReference type="STRING" id="452662.SJA_C1-29510"/>
<proteinExistence type="predicted"/>
<name>D4Z5A3_SPHIU</name>
<dbReference type="KEGG" id="sjp:SJA_C1-29510"/>
<dbReference type="EMBL" id="AP010803">
    <property type="protein sequence ID" value="BAI97785.1"/>
    <property type="molecule type" value="Genomic_DNA"/>
</dbReference>
<dbReference type="Proteomes" id="UP000007753">
    <property type="component" value="Chromosome 1"/>
</dbReference>
<gene>
    <name evidence="1" type="ordered locus">SJA_C1-29510</name>
</gene>